<dbReference type="Pfam" id="PF04535">
    <property type="entry name" value="CASP_dom"/>
    <property type="match status" value="1"/>
</dbReference>
<feature type="transmembrane region" description="Helical" evidence="8">
    <location>
        <begin position="25"/>
        <end position="43"/>
    </location>
</feature>
<dbReference type="OrthoDB" id="749363at2759"/>
<feature type="transmembrane region" description="Helical" evidence="8">
    <location>
        <begin position="63"/>
        <end position="84"/>
    </location>
</feature>
<comment type="similarity">
    <text evidence="2 8">Belongs to the Casparian strip membrane proteins (CASP) family.</text>
</comment>
<gene>
    <name evidence="10" type="ORF">A4A49_09116</name>
</gene>
<feature type="domain" description="Casparian strip membrane protein" evidence="9">
    <location>
        <begin position="17"/>
        <end position="154"/>
    </location>
</feature>
<dbReference type="EMBL" id="MJEQ01001132">
    <property type="protein sequence ID" value="OIT32085.1"/>
    <property type="molecule type" value="Genomic_DNA"/>
</dbReference>
<dbReference type="PANTHER" id="PTHR33573">
    <property type="entry name" value="CASP-LIKE PROTEIN 4A4"/>
    <property type="match status" value="1"/>
</dbReference>
<evidence type="ECO:0000256" key="5">
    <source>
        <dbReference type="ARBA" id="ARBA00022692"/>
    </source>
</evidence>
<comment type="caution">
    <text evidence="10">The sequence shown here is derived from an EMBL/GenBank/DDBJ whole genome shotgun (WGS) entry which is preliminary data.</text>
</comment>
<evidence type="ECO:0000256" key="3">
    <source>
        <dbReference type="ARBA" id="ARBA00011489"/>
    </source>
</evidence>
<evidence type="ECO:0000256" key="6">
    <source>
        <dbReference type="ARBA" id="ARBA00022989"/>
    </source>
</evidence>
<dbReference type="Proteomes" id="UP000187609">
    <property type="component" value="Unassembled WGS sequence"/>
</dbReference>
<keyword evidence="5 8" id="KW-0812">Transmembrane</keyword>
<dbReference type="KEGG" id="nau:109207812"/>
<dbReference type="GO" id="GO:0005886">
    <property type="term" value="C:plasma membrane"/>
    <property type="evidence" value="ECO:0007669"/>
    <property type="project" value="UniProtKB-SubCell"/>
</dbReference>
<evidence type="ECO:0000256" key="7">
    <source>
        <dbReference type="ARBA" id="ARBA00023136"/>
    </source>
</evidence>
<dbReference type="NCBIfam" id="TIGR01569">
    <property type="entry name" value="A_tha_TIGR01569"/>
    <property type="match status" value="1"/>
</dbReference>
<keyword evidence="4 8" id="KW-1003">Cell membrane</keyword>
<dbReference type="InterPro" id="IPR006459">
    <property type="entry name" value="CASP/CASPL"/>
</dbReference>
<feature type="transmembrane region" description="Helical" evidence="8">
    <location>
        <begin position="96"/>
        <end position="122"/>
    </location>
</feature>
<evidence type="ECO:0000256" key="2">
    <source>
        <dbReference type="ARBA" id="ARBA00007651"/>
    </source>
</evidence>
<proteinExistence type="inferred from homology"/>
<dbReference type="Gramene" id="OIT32085">
    <property type="protein sequence ID" value="OIT32085"/>
    <property type="gene ID" value="A4A49_09116"/>
</dbReference>
<evidence type="ECO:0000259" key="9">
    <source>
        <dbReference type="Pfam" id="PF04535"/>
    </source>
</evidence>
<keyword evidence="6 8" id="KW-1133">Transmembrane helix</keyword>
<dbReference type="InterPro" id="IPR006702">
    <property type="entry name" value="CASP_dom"/>
</dbReference>
<reference evidence="10" key="1">
    <citation type="submission" date="2016-11" db="EMBL/GenBank/DDBJ databases">
        <title>The genome of Nicotiana attenuata.</title>
        <authorList>
            <person name="Xu S."/>
            <person name="Brockmoeller T."/>
            <person name="Gaquerel E."/>
            <person name="Navarro A."/>
            <person name="Kuhl H."/>
            <person name="Gase K."/>
            <person name="Ling Z."/>
            <person name="Zhou W."/>
            <person name="Kreitzer C."/>
            <person name="Stanke M."/>
            <person name="Tang H."/>
            <person name="Lyons E."/>
            <person name="Pandey P."/>
            <person name="Pandey S.P."/>
            <person name="Timmermann B."/>
            <person name="Baldwin I.T."/>
        </authorList>
    </citation>
    <scope>NUCLEOTIDE SEQUENCE [LARGE SCALE GENOMIC DNA]</scope>
    <source>
        <strain evidence="10">UT</strain>
    </source>
</reference>
<dbReference type="STRING" id="49451.A0A314KSA3"/>
<name>A0A314KSA3_NICAT</name>
<sequence length="191" mass="20599">MGSPQGLEDENGSSSSSSMRTAETMLRLLPMALCVVALVIMLKNSQTNDFGSLSYSDLGTFRYLVHANGICAAYSLLSAIVVAVPRPTTMSKAWTFFLLDQILTYVILAAGAASTEVVYLAYKGDTAVTWSETCGSFGGFCRKATASVAITFMVGIFYVGISLFSSYRLFRKYDAPIGDYKNKGGIEIATY</sequence>
<keyword evidence="11" id="KW-1185">Reference proteome</keyword>
<comment type="subunit">
    <text evidence="3 8">Homodimer and heterodimers.</text>
</comment>
<dbReference type="AlphaFoldDB" id="A0A314KSA3"/>
<evidence type="ECO:0000256" key="4">
    <source>
        <dbReference type="ARBA" id="ARBA00022475"/>
    </source>
</evidence>
<dbReference type="SMR" id="A0A314KSA3"/>
<accession>A0A314KSA3</accession>
<comment type="subcellular location">
    <subcellularLocation>
        <location evidence="1 8">Cell membrane</location>
        <topology evidence="1 8">Multi-pass membrane protein</topology>
    </subcellularLocation>
</comment>
<dbReference type="PANTHER" id="PTHR33573:SF46">
    <property type="entry name" value="CASP-LIKE PROTEIN 2A1"/>
    <property type="match status" value="1"/>
</dbReference>
<feature type="transmembrane region" description="Helical" evidence="8">
    <location>
        <begin position="146"/>
        <end position="164"/>
    </location>
</feature>
<evidence type="ECO:0000313" key="11">
    <source>
        <dbReference type="Proteomes" id="UP000187609"/>
    </source>
</evidence>
<evidence type="ECO:0000256" key="1">
    <source>
        <dbReference type="ARBA" id="ARBA00004651"/>
    </source>
</evidence>
<keyword evidence="7 8" id="KW-0472">Membrane</keyword>
<protein>
    <recommendedName>
        <fullName evidence="8">CASP-like protein</fullName>
    </recommendedName>
</protein>
<evidence type="ECO:0000313" key="10">
    <source>
        <dbReference type="EMBL" id="OIT32085.1"/>
    </source>
</evidence>
<organism evidence="10 11">
    <name type="scientific">Nicotiana attenuata</name>
    <name type="common">Coyote tobacco</name>
    <dbReference type="NCBI Taxonomy" id="49451"/>
    <lineage>
        <taxon>Eukaryota</taxon>
        <taxon>Viridiplantae</taxon>
        <taxon>Streptophyta</taxon>
        <taxon>Embryophyta</taxon>
        <taxon>Tracheophyta</taxon>
        <taxon>Spermatophyta</taxon>
        <taxon>Magnoliopsida</taxon>
        <taxon>eudicotyledons</taxon>
        <taxon>Gunneridae</taxon>
        <taxon>Pentapetalae</taxon>
        <taxon>asterids</taxon>
        <taxon>lamiids</taxon>
        <taxon>Solanales</taxon>
        <taxon>Solanaceae</taxon>
        <taxon>Nicotianoideae</taxon>
        <taxon>Nicotianeae</taxon>
        <taxon>Nicotiana</taxon>
    </lineage>
</organism>
<evidence type="ECO:0000256" key="8">
    <source>
        <dbReference type="RuleBase" id="RU361233"/>
    </source>
</evidence>